<evidence type="ECO:0000256" key="4">
    <source>
        <dbReference type="ARBA" id="ARBA00022825"/>
    </source>
</evidence>
<dbReference type="PANTHER" id="PTHR43806">
    <property type="entry name" value="PEPTIDASE S8"/>
    <property type="match status" value="1"/>
</dbReference>
<dbReference type="InterPro" id="IPR015915">
    <property type="entry name" value="Kelch-typ_b-propeller"/>
</dbReference>
<feature type="active site" description="Charge relay system" evidence="5">
    <location>
        <position position="247"/>
    </location>
</feature>
<evidence type="ECO:0000256" key="8">
    <source>
        <dbReference type="SAM" id="Phobius"/>
    </source>
</evidence>
<dbReference type="InterPro" id="IPR015500">
    <property type="entry name" value="Peptidase_S8_subtilisin-rel"/>
</dbReference>
<dbReference type="InterPro" id="IPR023827">
    <property type="entry name" value="Peptidase_S8_Asp-AS"/>
</dbReference>
<dbReference type="PANTHER" id="PTHR43806:SF11">
    <property type="entry name" value="CEREVISIN-RELATED"/>
    <property type="match status" value="1"/>
</dbReference>
<dbReference type="Gene3D" id="2.60.40.10">
    <property type="entry name" value="Immunoglobulins"/>
    <property type="match status" value="1"/>
</dbReference>
<dbReference type="PRINTS" id="PR00723">
    <property type="entry name" value="SUBTILISIN"/>
</dbReference>
<dbReference type="InterPro" id="IPR054399">
    <property type="entry name" value="Fervidolysin-like_N_prodom"/>
</dbReference>
<gene>
    <name evidence="12" type="ORF">Lac1_07010</name>
</gene>
<evidence type="ECO:0000256" key="2">
    <source>
        <dbReference type="ARBA" id="ARBA00022670"/>
    </source>
</evidence>
<evidence type="ECO:0000259" key="11">
    <source>
        <dbReference type="Pfam" id="PF22148"/>
    </source>
</evidence>
<dbReference type="PROSITE" id="PS00137">
    <property type="entry name" value="SUBTILASE_HIS"/>
    <property type="match status" value="1"/>
</dbReference>
<protein>
    <submittedName>
        <fullName evidence="12">Uncharacterized protein</fullName>
    </submittedName>
</protein>
<keyword evidence="9" id="KW-0732">Signal</keyword>
<dbReference type="InterPro" id="IPR036852">
    <property type="entry name" value="Peptidase_S8/S53_dom_sf"/>
</dbReference>
<dbReference type="PROSITE" id="PS51892">
    <property type="entry name" value="SUBTILASE"/>
    <property type="match status" value="1"/>
</dbReference>
<keyword evidence="4 5" id="KW-0720">Serine protease</keyword>
<accession>A0ABM8I631</accession>
<evidence type="ECO:0000313" key="12">
    <source>
        <dbReference type="EMBL" id="BDZ76518.1"/>
    </source>
</evidence>
<dbReference type="PROSITE" id="PS00136">
    <property type="entry name" value="SUBTILASE_ASP"/>
    <property type="match status" value="1"/>
</dbReference>
<evidence type="ECO:0000313" key="13">
    <source>
        <dbReference type="Proteomes" id="UP001305815"/>
    </source>
</evidence>
<sequence length="1168" mass="125931">MKKKATASVLAAVLAISVIPVTAPAKEVSAENTEQREYGVPGEDYVDGQVIVRLREEPEAMKREKRSGSVLEQYETESLIDLENITASRQTSASASARSRTGISADEIVLVTGDNTEEMIRELEEDPRVVYAEPNYIMEPYDVPSDPGYEYQWGLKNTLNDASHATDIPAVDMNVEEAWSNAGSSSDTPVVAVIDSGVDYNHPDLKDVMWKDGLNYPELTALGGGAYGVNYSGAGPTDDPMDFLMGHGTHCASIIAAQWNNGQGTAGVSSSARIMALDFLTGNSATSNAILCYRYLITAKKAGVNVAVVNNSWGPGTYDGYMLQSVSDVVTEAGMEGILSCFAAGNNYADNDRNTGSIINSPYVVTVGAMDSEGYRAGFSNYGRQTVDVFAPGTQILASTTTDTSMYSMENHEMPVQYLPWIQDREDSYFYEDFEDADDRVELRLLDEGEKEAERAVPSRGYSSSRGLEVSLDSIEEGEEFTLEIEFSAEDLAAVDPLKELHLAFAGSFDGAMKEEVVRFAQNTGEKWDLLYSTQTVNGGFYPAYLAVRDSNWNISSTCLSSREFLTDADGDGSIAIRMRGTMTGKTEGAAFHLDNVGFGKKASDYYYSDGTSMAAPAVSGVAALAAMVYGADNGDDAGEIRARIIGAVNREDGIDLEDKSVSGGFLDAGAVFDDSRLVPVVNELKQQDKTAELCGYFFGEEPGTVTVGGVQAEVTSWSPESITIVLPDGSAGNQQIVVYTAGGKYGQNFLDIGATSVGFQELAAPDLDYGELSGVDLTSRNGLWLHMAGAGGKILCLAAMEETGSIYMEQYSIQDNTWKKVSLPKDDIIVSPYKEYYSMAAGKDKIYMIYFNAQGQMELGTYDTKTETWDVAAVDMSTGFGQLAVYQDQLLVIGGEGENCENTAVIYALDPVTGKVSDSEIPDLPEGRSGAMVSVSGNNLIVCGGYDSFVEYIQGQNETVYGNIMIYDGKRWKVSGADFFRDANGQFDSLQTLDFALSATDDGMIVTGPVSGLGTEQMRDTWKYDPDADVWSSDGNLRFHGTKTTENVGTAVDGLFYVLARTDSGALVFRSTPVNYTGAAANPGEKPQEEPGGNPGDKPGENPEDPSGTGEQDQTDPDKNAEEKIEKTKAEKAVKTGDETQAAIWLLCVLASGTVIILQRRKKCNRK</sequence>
<feature type="active site" description="Charge relay system" evidence="5">
    <location>
        <position position="195"/>
    </location>
</feature>
<feature type="signal peptide" evidence="9">
    <location>
        <begin position="1"/>
        <end position="25"/>
    </location>
</feature>
<evidence type="ECO:0000256" key="5">
    <source>
        <dbReference type="PROSITE-ProRule" id="PRU01240"/>
    </source>
</evidence>
<dbReference type="EMBL" id="AP027742">
    <property type="protein sequence ID" value="BDZ76518.1"/>
    <property type="molecule type" value="Genomic_DNA"/>
</dbReference>
<dbReference type="SUPFAM" id="SSF52743">
    <property type="entry name" value="Subtilisin-like"/>
    <property type="match status" value="1"/>
</dbReference>
<keyword evidence="13" id="KW-1185">Reference proteome</keyword>
<name>A0ABM8I631_9FIRM</name>
<dbReference type="InterPro" id="IPR000209">
    <property type="entry name" value="Peptidase_S8/S53_dom"/>
</dbReference>
<evidence type="ECO:0000259" key="10">
    <source>
        <dbReference type="Pfam" id="PF00082"/>
    </source>
</evidence>
<feature type="compositionally biased region" description="Basic and acidic residues" evidence="7">
    <location>
        <begin position="1117"/>
        <end position="1138"/>
    </location>
</feature>
<keyword evidence="3 5" id="KW-0378">Hydrolase</keyword>
<evidence type="ECO:0000256" key="1">
    <source>
        <dbReference type="ARBA" id="ARBA00011073"/>
    </source>
</evidence>
<dbReference type="PROSITE" id="PS00138">
    <property type="entry name" value="SUBTILASE_SER"/>
    <property type="match status" value="1"/>
</dbReference>
<feature type="domain" description="Fervidolysin-like N-terminal prodomain" evidence="11">
    <location>
        <begin position="35"/>
        <end position="135"/>
    </location>
</feature>
<feature type="chain" id="PRO_5046098107" evidence="9">
    <location>
        <begin position="26"/>
        <end position="1168"/>
    </location>
</feature>
<dbReference type="Pfam" id="PF22148">
    <property type="entry name" value="Fervidolysin_NPro-like"/>
    <property type="match status" value="1"/>
</dbReference>
<comment type="similarity">
    <text evidence="1 5 6">Belongs to the peptidase S8 family.</text>
</comment>
<dbReference type="Gene3D" id="3.40.50.200">
    <property type="entry name" value="Peptidase S8/S53 domain"/>
    <property type="match status" value="2"/>
</dbReference>
<evidence type="ECO:0000256" key="3">
    <source>
        <dbReference type="ARBA" id="ARBA00022801"/>
    </source>
</evidence>
<organism evidence="12 13">
    <name type="scientific">Claveliimonas bilis</name>
    <dbReference type="NCBI Taxonomy" id="3028070"/>
    <lineage>
        <taxon>Bacteria</taxon>
        <taxon>Bacillati</taxon>
        <taxon>Bacillota</taxon>
        <taxon>Clostridia</taxon>
        <taxon>Lachnospirales</taxon>
        <taxon>Lachnospiraceae</taxon>
        <taxon>Claveliimonas</taxon>
    </lineage>
</organism>
<keyword evidence="8" id="KW-1133">Transmembrane helix</keyword>
<dbReference type="InterPro" id="IPR022398">
    <property type="entry name" value="Peptidase_S8_His-AS"/>
</dbReference>
<proteinExistence type="inferred from homology"/>
<dbReference type="SUPFAM" id="SSF81296">
    <property type="entry name" value="E set domains"/>
    <property type="match status" value="1"/>
</dbReference>
<keyword evidence="8" id="KW-0812">Transmembrane</keyword>
<feature type="region of interest" description="Disordered" evidence="7">
    <location>
        <begin position="1079"/>
        <end position="1138"/>
    </location>
</feature>
<keyword evidence="2 5" id="KW-0645">Protease</keyword>
<feature type="domain" description="Peptidase S8/S53" evidence="10">
    <location>
        <begin position="188"/>
        <end position="401"/>
    </location>
</feature>
<dbReference type="SUPFAM" id="SSF117281">
    <property type="entry name" value="Kelch motif"/>
    <property type="match status" value="1"/>
</dbReference>
<dbReference type="InterPro" id="IPR013783">
    <property type="entry name" value="Ig-like_fold"/>
</dbReference>
<feature type="transmembrane region" description="Helical" evidence="8">
    <location>
        <begin position="1143"/>
        <end position="1159"/>
    </location>
</feature>
<evidence type="ECO:0000256" key="7">
    <source>
        <dbReference type="SAM" id="MobiDB-lite"/>
    </source>
</evidence>
<feature type="active site" description="Charge relay system" evidence="5">
    <location>
        <position position="613"/>
    </location>
</feature>
<dbReference type="InterPro" id="IPR023828">
    <property type="entry name" value="Peptidase_S8_Ser-AS"/>
</dbReference>
<dbReference type="InterPro" id="IPR050131">
    <property type="entry name" value="Peptidase_S8_subtilisin-like"/>
</dbReference>
<evidence type="ECO:0000256" key="9">
    <source>
        <dbReference type="SAM" id="SignalP"/>
    </source>
</evidence>
<reference evidence="13" key="1">
    <citation type="journal article" date="2023" name="Int. J. Syst. Evol. Microbiol.">
        <title>Claveliimonas bilis gen. nov., sp. nov., deoxycholic acid-producing bacteria isolated from human faeces, and reclassification of Sellimonas monacensis Zenner et al. 2021 as Claveliimonas monacensis comb. nov.</title>
        <authorList>
            <person name="Hisatomi A."/>
            <person name="Kastawa N.W.E.P.G."/>
            <person name="Song I."/>
            <person name="Ohkuma M."/>
            <person name="Fukiya S."/>
            <person name="Sakamoto M."/>
        </authorList>
    </citation>
    <scope>NUCLEOTIDE SEQUENCE [LARGE SCALE GENOMIC DNA]</scope>
    <source>
        <strain evidence="13">12BBH14</strain>
    </source>
</reference>
<dbReference type="RefSeq" id="WP_316266236.1">
    <property type="nucleotide sequence ID" value="NZ_AP027742.1"/>
</dbReference>
<dbReference type="Gene3D" id="2.120.10.80">
    <property type="entry name" value="Kelch-type beta propeller"/>
    <property type="match status" value="1"/>
</dbReference>
<dbReference type="InterPro" id="IPR014756">
    <property type="entry name" value="Ig_E-set"/>
</dbReference>
<dbReference type="Pfam" id="PF00082">
    <property type="entry name" value="Peptidase_S8"/>
    <property type="match status" value="1"/>
</dbReference>
<dbReference type="Proteomes" id="UP001305815">
    <property type="component" value="Chromosome"/>
</dbReference>
<evidence type="ECO:0000256" key="6">
    <source>
        <dbReference type="RuleBase" id="RU003355"/>
    </source>
</evidence>
<keyword evidence="8" id="KW-0472">Membrane</keyword>